<evidence type="ECO:0000313" key="2">
    <source>
        <dbReference type="EMBL" id="GBN58067.1"/>
    </source>
</evidence>
<keyword evidence="3" id="KW-1185">Reference proteome</keyword>
<sequence>MADKILEFFPQSSVNYIDVSADSSNNSTLEQEVAELPKKECKLTNIVKNLQKFRKYKSPSVTRNRRSSRNGQYPSQNRHANNTNKFYVYHTNFGVSAQK</sequence>
<name>A0A4Y2Q645_ARAVE</name>
<dbReference type="Proteomes" id="UP000499080">
    <property type="component" value="Unassembled WGS sequence"/>
</dbReference>
<protein>
    <submittedName>
        <fullName evidence="2">Uncharacterized protein</fullName>
    </submittedName>
</protein>
<dbReference type="EMBL" id="BGPR01012861">
    <property type="protein sequence ID" value="GBN58067.1"/>
    <property type="molecule type" value="Genomic_DNA"/>
</dbReference>
<proteinExistence type="predicted"/>
<feature type="compositionally biased region" description="Polar residues" evidence="1">
    <location>
        <begin position="69"/>
        <end position="85"/>
    </location>
</feature>
<evidence type="ECO:0000313" key="3">
    <source>
        <dbReference type="Proteomes" id="UP000499080"/>
    </source>
</evidence>
<evidence type="ECO:0000256" key="1">
    <source>
        <dbReference type="SAM" id="MobiDB-lite"/>
    </source>
</evidence>
<gene>
    <name evidence="2" type="ORF">AVEN_244687_1</name>
</gene>
<feature type="region of interest" description="Disordered" evidence="1">
    <location>
        <begin position="54"/>
        <end position="85"/>
    </location>
</feature>
<organism evidence="2 3">
    <name type="scientific">Araneus ventricosus</name>
    <name type="common">Orbweaver spider</name>
    <name type="synonym">Epeira ventricosa</name>
    <dbReference type="NCBI Taxonomy" id="182803"/>
    <lineage>
        <taxon>Eukaryota</taxon>
        <taxon>Metazoa</taxon>
        <taxon>Ecdysozoa</taxon>
        <taxon>Arthropoda</taxon>
        <taxon>Chelicerata</taxon>
        <taxon>Arachnida</taxon>
        <taxon>Araneae</taxon>
        <taxon>Araneomorphae</taxon>
        <taxon>Entelegynae</taxon>
        <taxon>Araneoidea</taxon>
        <taxon>Araneidae</taxon>
        <taxon>Araneus</taxon>
    </lineage>
</organism>
<comment type="caution">
    <text evidence="2">The sequence shown here is derived from an EMBL/GenBank/DDBJ whole genome shotgun (WGS) entry which is preliminary data.</text>
</comment>
<accession>A0A4Y2Q645</accession>
<reference evidence="2 3" key="1">
    <citation type="journal article" date="2019" name="Sci. Rep.">
        <title>Orb-weaving spider Araneus ventricosus genome elucidates the spidroin gene catalogue.</title>
        <authorList>
            <person name="Kono N."/>
            <person name="Nakamura H."/>
            <person name="Ohtoshi R."/>
            <person name="Moran D.A.P."/>
            <person name="Shinohara A."/>
            <person name="Yoshida Y."/>
            <person name="Fujiwara M."/>
            <person name="Mori M."/>
            <person name="Tomita M."/>
            <person name="Arakawa K."/>
        </authorList>
    </citation>
    <scope>NUCLEOTIDE SEQUENCE [LARGE SCALE GENOMIC DNA]</scope>
</reference>
<dbReference type="AlphaFoldDB" id="A0A4Y2Q645"/>
<feature type="compositionally biased region" description="Basic residues" evidence="1">
    <location>
        <begin position="54"/>
        <end position="68"/>
    </location>
</feature>